<dbReference type="EMBL" id="HBIA01006682">
    <property type="protein sequence ID" value="CAE0231600.1"/>
    <property type="molecule type" value="Transcribed_RNA"/>
</dbReference>
<name>A0A7S3CLT1_9SPIT</name>
<reference evidence="2" key="1">
    <citation type="submission" date="2021-01" db="EMBL/GenBank/DDBJ databases">
        <authorList>
            <person name="Corre E."/>
            <person name="Pelletier E."/>
            <person name="Niang G."/>
            <person name="Scheremetjew M."/>
            <person name="Finn R."/>
            <person name="Kale V."/>
            <person name="Holt S."/>
            <person name="Cochrane G."/>
            <person name="Meng A."/>
            <person name="Brown T."/>
            <person name="Cohen L."/>
        </authorList>
    </citation>
    <scope>NUCLEOTIDE SEQUENCE</scope>
    <source>
        <strain evidence="2">Ras09</strain>
    </source>
</reference>
<sequence>MKTTIASVLLLAVALAQTVTLAYNVFDLQKGEDKEASGAQFTQGSINELIRPMITFPESFEMSISTNEYGLNMTEHVYYDKKAQKIRIQIFYSVLGLDSTKGLDIVFDEQNRTVALQTDKECRKTDFGESLLSVDLFFSMFNQLTEYTGHVDGLHHFKIKKLYETDKTSPNFYLIFDEDMQIDRARLEHSMVGEYDFKVLIPITPREFTQNDWIMEGCQQIHQTILREGNLFVSFAWQLIQHLIGSERDLMQFLGYQSSKPVDLDEDEDFED</sequence>
<proteinExistence type="predicted"/>
<accession>A0A7S3CLT1</accession>
<feature type="chain" id="PRO_5031069972" evidence="1">
    <location>
        <begin position="23"/>
        <end position="272"/>
    </location>
</feature>
<organism evidence="2">
    <name type="scientific">Strombidium rassoulzadegani</name>
    <dbReference type="NCBI Taxonomy" id="1082188"/>
    <lineage>
        <taxon>Eukaryota</taxon>
        <taxon>Sar</taxon>
        <taxon>Alveolata</taxon>
        <taxon>Ciliophora</taxon>
        <taxon>Intramacronucleata</taxon>
        <taxon>Spirotrichea</taxon>
        <taxon>Oligotrichia</taxon>
        <taxon>Strombidiidae</taxon>
        <taxon>Strombidium</taxon>
    </lineage>
</organism>
<evidence type="ECO:0000256" key="1">
    <source>
        <dbReference type="SAM" id="SignalP"/>
    </source>
</evidence>
<gene>
    <name evidence="2" type="ORF">SRAS04492_LOCUS3398</name>
</gene>
<evidence type="ECO:0000313" key="2">
    <source>
        <dbReference type="EMBL" id="CAE0231600.1"/>
    </source>
</evidence>
<feature type="signal peptide" evidence="1">
    <location>
        <begin position="1"/>
        <end position="22"/>
    </location>
</feature>
<keyword evidence="1" id="KW-0732">Signal</keyword>
<protein>
    <submittedName>
        <fullName evidence="2">Uncharacterized protein</fullName>
    </submittedName>
</protein>
<dbReference type="AlphaFoldDB" id="A0A7S3CLT1"/>